<dbReference type="Pfam" id="PF00563">
    <property type="entry name" value="EAL"/>
    <property type="match status" value="1"/>
</dbReference>
<dbReference type="BioCyc" id="PPUT160488:G1G01-3910-MONOMER"/>
<protein>
    <recommendedName>
        <fullName evidence="1">EAL domain-containing protein</fullName>
    </recommendedName>
</protein>
<dbReference type="KEGG" id="ppu:PP_3672"/>
<name>Q88GP6_PSEPK</name>
<dbReference type="CDD" id="cd01948">
    <property type="entry name" value="EAL"/>
    <property type="match status" value="1"/>
</dbReference>
<dbReference type="PhylomeDB" id="Q88GP6"/>
<dbReference type="EMBL" id="AE015451">
    <property type="protein sequence ID" value="AAN69272.1"/>
    <property type="molecule type" value="Genomic_DNA"/>
</dbReference>
<dbReference type="eggNOG" id="COG5001">
    <property type="taxonomic scope" value="Bacteria"/>
</dbReference>
<evidence type="ECO:0000259" key="1">
    <source>
        <dbReference type="PROSITE" id="PS50883"/>
    </source>
</evidence>
<dbReference type="SMART" id="SM00052">
    <property type="entry name" value="EAL"/>
    <property type="match status" value="1"/>
</dbReference>
<gene>
    <name evidence="2" type="ordered locus">PP_3672</name>
</gene>
<sequence length="190" mass="21025">MIHELGNRALNLACQEAASWDSEQTVSVNLSAVQFKNGDLVHTVALALADSGLPPQRLELEITESVLLGNSEENVRTLRALKDLGVSISLDDFGTGYSSLGYLRSFPFDRIKIDKSFVHDMCDSREAMSIIRAITELSNSLMIKITAEGVESEEQMRRLAAEGCSHFQGYFYGRPAPASERLKQVITQEQ</sequence>
<keyword evidence="3" id="KW-1185">Reference proteome</keyword>
<dbReference type="STRING" id="160488.PP_3672"/>
<dbReference type="Proteomes" id="UP000000556">
    <property type="component" value="Chromosome"/>
</dbReference>
<dbReference type="PANTHER" id="PTHR33121:SF79">
    <property type="entry name" value="CYCLIC DI-GMP PHOSPHODIESTERASE PDED-RELATED"/>
    <property type="match status" value="1"/>
</dbReference>
<dbReference type="PATRIC" id="fig|160488.4.peg.3908"/>
<dbReference type="HOGENOM" id="CLU_000445_70_50_6"/>
<dbReference type="PaxDb" id="160488-PP_3672"/>
<feature type="domain" description="EAL" evidence="1">
    <location>
        <begin position="1"/>
        <end position="189"/>
    </location>
</feature>
<dbReference type="InterPro" id="IPR001633">
    <property type="entry name" value="EAL_dom"/>
</dbReference>
<dbReference type="PROSITE" id="PS50883">
    <property type="entry name" value="EAL"/>
    <property type="match status" value="1"/>
</dbReference>
<organism evidence="2 3">
    <name type="scientific">Pseudomonas putida (strain ATCC 47054 / DSM 6125 / CFBP 8728 / NCIMB 11950 / KT2440)</name>
    <dbReference type="NCBI Taxonomy" id="160488"/>
    <lineage>
        <taxon>Bacteria</taxon>
        <taxon>Pseudomonadati</taxon>
        <taxon>Pseudomonadota</taxon>
        <taxon>Gammaproteobacteria</taxon>
        <taxon>Pseudomonadales</taxon>
        <taxon>Pseudomonadaceae</taxon>
        <taxon>Pseudomonas</taxon>
    </lineage>
</organism>
<dbReference type="PANTHER" id="PTHR33121">
    <property type="entry name" value="CYCLIC DI-GMP PHOSPHODIESTERASE PDEF"/>
    <property type="match status" value="1"/>
</dbReference>
<dbReference type="OrthoDB" id="9804951at2"/>
<dbReference type="SUPFAM" id="SSF141868">
    <property type="entry name" value="EAL domain-like"/>
    <property type="match status" value="1"/>
</dbReference>
<evidence type="ECO:0000313" key="3">
    <source>
        <dbReference type="Proteomes" id="UP000000556"/>
    </source>
</evidence>
<proteinExistence type="predicted"/>
<dbReference type="Gene3D" id="3.20.20.450">
    <property type="entry name" value="EAL domain"/>
    <property type="match status" value="1"/>
</dbReference>
<reference evidence="2 3" key="1">
    <citation type="journal article" date="2002" name="Environ. Microbiol.">
        <title>Complete genome sequence and comparative analysis of the metabolically versatile Pseudomonas putida KT2440.</title>
        <authorList>
            <person name="Nelson K.E."/>
            <person name="Weinel C."/>
            <person name="Paulsen I.T."/>
            <person name="Dodson R.J."/>
            <person name="Hilbert H."/>
            <person name="Martins dos Santos V.A."/>
            <person name="Fouts D.E."/>
            <person name="Gill S.R."/>
            <person name="Pop M."/>
            <person name="Holmes M."/>
            <person name="Brinkac L."/>
            <person name="Beanan M."/>
            <person name="DeBoy R.T."/>
            <person name="Daugherty S."/>
            <person name="Kolonay J."/>
            <person name="Madupu R."/>
            <person name="Nelson W."/>
            <person name="White O."/>
            <person name="Peterson J."/>
            <person name="Khouri H."/>
            <person name="Hance I."/>
            <person name="Chris Lee P."/>
            <person name="Holtzapple E."/>
            <person name="Scanlan D."/>
            <person name="Tran K."/>
            <person name="Moazzez A."/>
            <person name="Utterback T."/>
            <person name="Rizzo M."/>
            <person name="Lee K."/>
            <person name="Kosack D."/>
            <person name="Moestl D."/>
            <person name="Wedler H."/>
            <person name="Lauber J."/>
            <person name="Stjepandic D."/>
            <person name="Hoheisel J."/>
            <person name="Straetz M."/>
            <person name="Heim S."/>
            <person name="Kiewitz C."/>
            <person name="Eisen J.A."/>
            <person name="Timmis K.N."/>
            <person name="Dusterhoft A."/>
            <person name="Tummler B."/>
            <person name="Fraser C.M."/>
        </authorList>
    </citation>
    <scope>NUCLEOTIDE SEQUENCE [LARGE SCALE GENOMIC DNA]</scope>
    <source>
        <strain evidence="3">ATCC 47054 / DSM 6125 / CFBP 8728 / NCIMB 11950 / KT2440</strain>
    </source>
</reference>
<accession>Q88GP6</accession>
<dbReference type="InterPro" id="IPR050706">
    <property type="entry name" value="Cyclic-di-GMP_PDE-like"/>
</dbReference>
<dbReference type="GO" id="GO:0071111">
    <property type="term" value="F:cyclic-guanylate-specific phosphodiesterase activity"/>
    <property type="evidence" value="ECO:0007669"/>
    <property type="project" value="InterPro"/>
</dbReference>
<dbReference type="AlphaFoldDB" id="Q88GP6"/>
<reference evidence="2 3" key="2">
    <citation type="journal article" date="2016" name="Environ. Microbiol.">
        <title>The revisited genome of Pseudomonas putida KT2440 enlightens its value as a robust metabolic chassis.</title>
        <authorList>
            <person name="Belda E."/>
            <person name="van Heck R.G."/>
            <person name="Lopez-Sanchez M.J."/>
            <person name="Cruveiller S."/>
            <person name="Barbe V."/>
            <person name="Fraser C."/>
            <person name="Klenk H.P."/>
            <person name="Petersen J."/>
            <person name="Morgat A."/>
            <person name="Nikel P.I."/>
            <person name="Vallenet D."/>
            <person name="Rouy Z."/>
            <person name="Sekowska A."/>
            <person name="Martins Dos Santos V.A."/>
            <person name="de Lorenzo V."/>
            <person name="Danchin A."/>
            <person name="Medigue C."/>
        </authorList>
    </citation>
    <scope>NUCLEOTIDE SEQUENCE [LARGE SCALE GENOMIC DNA]</scope>
    <source>
        <strain evidence="3">ATCC 47054 / DSM 6125 / CFBP 8728 / NCIMB 11950 / KT2440</strain>
    </source>
</reference>
<evidence type="ECO:0000313" key="2">
    <source>
        <dbReference type="EMBL" id="AAN69272.1"/>
    </source>
</evidence>
<dbReference type="InterPro" id="IPR035919">
    <property type="entry name" value="EAL_sf"/>
</dbReference>